<evidence type="ECO:0000313" key="2">
    <source>
        <dbReference type="Proteomes" id="UP000004283"/>
    </source>
</evidence>
<dbReference type="HOGENOM" id="CLU_3201622_0_0_9"/>
<dbReference type="EMBL" id="ACKV01000002">
    <property type="protein sequence ID" value="EEJ43352.1"/>
    <property type="molecule type" value="Genomic_DNA"/>
</dbReference>
<reference evidence="1 2" key="1">
    <citation type="submission" date="2009-04" db="EMBL/GenBank/DDBJ databases">
        <authorList>
            <person name="Qin X."/>
            <person name="Bachman B."/>
            <person name="Battles P."/>
            <person name="Bell A."/>
            <person name="Bess C."/>
            <person name="Bickham C."/>
            <person name="Chaboub L."/>
            <person name="Chen D."/>
            <person name="Coyle M."/>
            <person name="Deiros D.R."/>
            <person name="Dinh H."/>
            <person name="Forbes L."/>
            <person name="Fowler G."/>
            <person name="Francisco L."/>
            <person name="Fu Q."/>
            <person name="Gubbala S."/>
            <person name="Hale W."/>
            <person name="Han Y."/>
            <person name="Hemphill L."/>
            <person name="Highlander S.K."/>
            <person name="Hirani K."/>
            <person name="Hogues M."/>
            <person name="Jackson L."/>
            <person name="Jakkamsetti A."/>
            <person name="Javaid M."/>
            <person name="Jiang H."/>
            <person name="Korchina V."/>
            <person name="Kovar C."/>
            <person name="Lara F."/>
            <person name="Lee S."/>
            <person name="Mata R."/>
            <person name="Mathew T."/>
            <person name="Moen C."/>
            <person name="Morales K."/>
            <person name="Munidasa M."/>
            <person name="Nazareth L."/>
            <person name="Ngo R."/>
            <person name="Nguyen L."/>
            <person name="Okwuonu G."/>
            <person name="Ongeri F."/>
            <person name="Patil S."/>
            <person name="Petrosino J."/>
            <person name="Pham C."/>
            <person name="Pham P."/>
            <person name="Pu L.-L."/>
            <person name="Puazo M."/>
            <person name="Raj R."/>
            <person name="Reid J."/>
            <person name="Rouhana J."/>
            <person name="Saada N."/>
            <person name="Shang Y."/>
            <person name="Simmons D."/>
            <person name="Thornton R."/>
            <person name="Warren J."/>
            <person name="Weissenberger G."/>
            <person name="Zhang J."/>
            <person name="Zhang L."/>
            <person name="Zhou C."/>
            <person name="Zhu D."/>
            <person name="Muzny D."/>
            <person name="Worley K."/>
            <person name="Gibbs R."/>
        </authorList>
    </citation>
    <scope>NUCLEOTIDE SEQUENCE [LARGE SCALE GENOMIC DNA]</scope>
    <source>
        <strain evidence="1 2">ATCC 19254</strain>
    </source>
</reference>
<dbReference type="Proteomes" id="UP000004283">
    <property type="component" value="Unassembled WGS sequence"/>
</dbReference>
<proteinExistence type="predicted"/>
<accession>C2KHE4</accession>
<name>C2KHE4_LEUMC</name>
<dbReference type="AlphaFoldDB" id="C2KHE4"/>
<sequence>MHISGRNSQAVSPVLIHFFKGSRMPSQSLLIVDENLQNMTKSSKK</sequence>
<protein>
    <submittedName>
        <fullName evidence="1">Uncharacterized protein</fullName>
    </submittedName>
</protein>
<organism evidence="1 2">
    <name type="scientific">Leuconostoc mesenteroides subsp. cremoris ATCC 19254</name>
    <dbReference type="NCBI Taxonomy" id="586220"/>
    <lineage>
        <taxon>Bacteria</taxon>
        <taxon>Bacillati</taxon>
        <taxon>Bacillota</taxon>
        <taxon>Bacilli</taxon>
        <taxon>Lactobacillales</taxon>
        <taxon>Lactobacillaceae</taxon>
        <taxon>Leuconostoc</taxon>
    </lineage>
</organism>
<gene>
    <name evidence="1" type="ORF">HMPREF0555_0060</name>
</gene>
<evidence type="ECO:0000313" key="1">
    <source>
        <dbReference type="EMBL" id="EEJ43352.1"/>
    </source>
</evidence>
<comment type="caution">
    <text evidence="1">The sequence shown here is derived from an EMBL/GenBank/DDBJ whole genome shotgun (WGS) entry which is preliminary data.</text>
</comment>